<proteinExistence type="predicted"/>
<organism evidence="1 2">
    <name type="scientific">Saguinus oedipus</name>
    <name type="common">Cotton-top tamarin</name>
    <name type="synonym">Oedipomidas oedipus</name>
    <dbReference type="NCBI Taxonomy" id="9490"/>
    <lineage>
        <taxon>Eukaryota</taxon>
        <taxon>Metazoa</taxon>
        <taxon>Chordata</taxon>
        <taxon>Craniata</taxon>
        <taxon>Vertebrata</taxon>
        <taxon>Euteleostomi</taxon>
        <taxon>Mammalia</taxon>
        <taxon>Eutheria</taxon>
        <taxon>Euarchontoglires</taxon>
        <taxon>Primates</taxon>
        <taxon>Haplorrhini</taxon>
        <taxon>Platyrrhini</taxon>
        <taxon>Cebidae</taxon>
        <taxon>Callitrichinae</taxon>
        <taxon>Saguinus</taxon>
    </lineage>
</organism>
<sequence>GAVYSLFACRGSGLLARLCPVAARLPSAVKRSPLLAESLCYGRLPRQWQAVSALGGTSVGVDCVSNGGLPFLTGLH</sequence>
<reference evidence="1 2" key="1">
    <citation type="submission" date="2023-05" db="EMBL/GenBank/DDBJ databases">
        <title>B98-5 Cell Line De Novo Hybrid Assembly: An Optical Mapping Approach.</title>
        <authorList>
            <person name="Kananen K."/>
            <person name="Auerbach J.A."/>
            <person name="Kautto E."/>
            <person name="Blachly J.S."/>
        </authorList>
    </citation>
    <scope>NUCLEOTIDE SEQUENCE [LARGE SCALE GENOMIC DNA]</scope>
    <source>
        <strain evidence="1">B95-8</strain>
        <tissue evidence="1">Cell line</tissue>
    </source>
</reference>
<keyword evidence="2" id="KW-1185">Reference proteome</keyword>
<accession>A0ABQ9TAW4</accession>
<name>A0ABQ9TAW4_SAGOE</name>
<evidence type="ECO:0000313" key="2">
    <source>
        <dbReference type="Proteomes" id="UP001266305"/>
    </source>
</evidence>
<dbReference type="EMBL" id="JASSZA010000149">
    <property type="protein sequence ID" value="KAK2081685.1"/>
    <property type="molecule type" value="Genomic_DNA"/>
</dbReference>
<dbReference type="Proteomes" id="UP001266305">
    <property type="component" value="Unassembled WGS sequence"/>
</dbReference>
<protein>
    <submittedName>
        <fullName evidence="1">Uncharacterized protein</fullName>
    </submittedName>
</protein>
<evidence type="ECO:0000313" key="1">
    <source>
        <dbReference type="EMBL" id="KAK2081685.1"/>
    </source>
</evidence>
<comment type="caution">
    <text evidence="1">The sequence shown here is derived from an EMBL/GenBank/DDBJ whole genome shotgun (WGS) entry which is preliminary data.</text>
</comment>
<feature type="non-terminal residue" evidence="1">
    <location>
        <position position="76"/>
    </location>
</feature>
<feature type="non-terminal residue" evidence="1">
    <location>
        <position position="1"/>
    </location>
</feature>
<gene>
    <name evidence="1" type="ORF">P7K49_039696</name>
</gene>